<dbReference type="RefSeq" id="WP_345055050.1">
    <property type="nucleotide sequence ID" value="NZ_BAABED010000001.1"/>
</dbReference>
<dbReference type="InterPro" id="IPR036188">
    <property type="entry name" value="FAD/NAD-bd_sf"/>
</dbReference>
<name>A0ABV5UJZ1_9MICC</name>
<proteinExistence type="predicted"/>
<evidence type="ECO:0000313" key="4">
    <source>
        <dbReference type="Proteomes" id="UP001589536"/>
    </source>
</evidence>
<dbReference type="SUPFAM" id="SSF51905">
    <property type="entry name" value="FAD/NAD(P)-binding domain"/>
    <property type="match status" value="1"/>
</dbReference>
<dbReference type="InterPro" id="IPR023753">
    <property type="entry name" value="FAD/NAD-binding_dom"/>
</dbReference>
<dbReference type="PANTHER" id="PTHR43539:SF78">
    <property type="entry name" value="FLAVIN-CONTAINING MONOOXYGENASE"/>
    <property type="match status" value="1"/>
</dbReference>
<dbReference type="Pfam" id="PF07992">
    <property type="entry name" value="Pyr_redox_2"/>
    <property type="match status" value="1"/>
</dbReference>
<dbReference type="PRINTS" id="PR00411">
    <property type="entry name" value="PNDRDTASEI"/>
</dbReference>
<keyword evidence="4" id="KW-1185">Reference proteome</keyword>
<sequence>MDSTKKLPVAVIGAGPIGLAAAAHLLERGLEPVIFEAGPTAGAAIEQWRHIRLFSPWRFNLDAAAVRLLEASGWETPRLTALPYGGELIEKYLTPLAALPAITSRLQTGARVVAVTRAGMDKTHVRDRDTTPFTVRVHHGGGEVRDHAVAAVIDASGTWSTRNPLGTSGLPAIGENASADRISSPLPDVTGRDRAAFAGRRILVVGAGHSAANTLINLTDLAKDAPGTRILWAIRGASAEKVYGGGDADGLPARGQLGSRLRRLVNAGAIELHTGYNIAALNTLDTQVSVEAVDGRSLEADIIIPCTGFRPELEILRELRLNLDPAVEAPLELGPLIDPEFHSCGTVPPHGAKLLAHPEKDFYIVGMKSYGRAPTFLLATGYEQVRSVAAALAGDQAAADTVHLELPETGVCSTDGGSSCDVPSPGKAASEDTGCCAAPEPVLIGFPTGLSHGRTGGL</sequence>
<dbReference type="Gene3D" id="3.50.50.60">
    <property type="entry name" value="FAD/NAD(P)-binding domain"/>
    <property type="match status" value="1"/>
</dbReference>
<organism evidence="3 4">
    <name type="scientific">Arthrobacter methylotrophus</name>
    <dbReference type="NCBI Taxonomy" id="121291"/>
    <lineage>
        <taxon>Bacteria</taxon>
        <taxon>Bacillati</taxon>
        <taxon>Actinomycetota</taxon>
        <taxon>Actinomycetes</taxon>
        <taxon>Micrococcales</taxon>
        <taxon>Micrococcaceae</taxon>
        <taxon>Arthrobacter</taxon>
    </lineage>
</organism>
<dbReference type="Proteomes" id="UP001589536">
    <property type="component" value="Unassembled WGS sequence"/>
</dbReference>
<accession>A0ABV5UJZ1</accession>
<dbReference type="EMBL" id="JBHMBH010000006">
    <property type="protein sequence ID" value="MFB9712845.1"/>
    <property type="molecule type" value="Genomic_DNA"/>
</dbReference>
<evidence type="ECO:0000256" key="1">
    <source>
        <dbReference type="ARBA" id="ARBA00023002"/>
    </source>
</evidence>
<dbReference type="InterPro" id="IPR050982">
    <property type="entry name" value="Auxin_biosynth/cation_transpt"/>
</dbReference>
<evidence type="ECO:0000259" key="2">
    <source>
        <dbReference type="Pfam" id="PF07992"/>
    </source>
</evidence>
<evidence type="ECO:0000313" key="3">
    <source>
        <dbReference type="EMBL" id="MFB9712845.1"/>
    </source>
</evidence>
<protein>
    <submittedName>
        <fullName evidence="3">FAD-dependent oxidoreductase</fullName>
    </submittedName>
</protein>
<dbReference type="PANTHER" id="PTHR43539">
    <property type="entry name" value="FLAVIN-BINDING MONOOXYGENASE-LIKE PROTEIN (AFU_ORTHOLOGUE AFUA_4G09220)"/>
    <property type="match status" value="1"/>
</dbReference>
<gene>
    <name evidence="3" type="ORF">ACFFPI_01580</name>
</gene>
<feature type="domain" description="FAD/NAD(P)-binding" evidence="2">
    <location>
        <begin position="9"/>
        <end position="324"/>
    </location>
</feature>
<dbReference type="PRINTS" id="PR00368">
    <property type="entry name" value="FADPNR"/>
</dbReference>
<keyword evidence="1" id="KW-0560">Oxidoreductase</keyword>
<comment type="caution">
    <text evidence="3">The sequence shown here is derived from an EMBL/GenBank/DDBJ whole genome shotgun (WGS) entry which is preliminary data.</text>
</comment>
<reference evidence="3 4" key="1">
    <citation type="submission" date="2024-09" db="EMBL/GenBank/DDBJ databases">
        <authorList>
            <person name="Sun Q."/>
            <person name="Mori K."/>
        </authorList>
    </citation>
    <scope>NUCLEOTIDE SEQUENCE [LARGE SCALE GENOMIC DNA]</scope>
    <source>
        <strain evidence="3 4">JCM 13519</strain>
    </source>
</reference>